<evidence type="ECO:0000313" key="7">
    <source>
        <dbReference type="EMBL" id="NDW06921.1"/>
    </source>
</evidence>
<protein>
    <submittedName>
        <fullName evidence="7">Helix-turn-helix domain-containing protein</fullName>
    </submittedName>
</protein>
<evidence type="ECO:0000256" key="4">
    <source>
        <dbReference type="SAM" id="MobiDB-lite"/>
    </source>
</evidence>
<evidence type="ECO:0000256" key="1">
    <source>
        <dbReference type="ARBA" id="ARBA00023015"/>
    </source>
</evidence>
<dbReference type="InterPro" id="IPR000595">
    <property type="entry name" value="cNMP-bd_dom"/>
</dbReference>
<keyword evidence="3" id="KW-0804">Transcription</keyword>
<keyword evidence="8" id="KW-1185">Reference proteome</keyword>
<dbReference type="Gene3D" id="1.10.10.10">
    <property type="entry name" value="Winged helix-like DNA-binding domain superfamily/Winged helix DNA-binding domain"/>
    <property type="match status" value="1"/>
</dbReference>
<organism evidence="7 8">
    <name type="scientific">Jiella pacifica</name>
    <dbReference type="NCBI Taxonomy" id="2696469"/>
    <lineage>
        <taxon>Bacteria</taxon>
        <taxon>Pseudomonadati</taxon>
        <taxon>Pseudomonadota</taxon>
        <taxon>Alphaproteobacteria</taxon>
        <taxon>Hyphomicrobiales</taxon>
        <taxon>Aurantimonadaceae</taxon>
        <taxon>Jiella</taxon>
    </lineage>
</organism>
<dbReference type="Gene3D" id="2.60.120.10">
    <property type="entry name" value="Jelly Rolls"/>
    <property type="match status" value="1"/>
</dbReference>
<dbReference type="Pfam" id="PF00027">
    <property type="entry name" value="cNMP_binding"/>
    <property type="match status" value="1"/>
</dbReference>
<evidence type="ECO:0000259" key="6">
    <source>
        <dbReference type="PROSITE" id="PS51063"/>
    </source>
</evidence>
<dbReference type="PRINTS" id="PR00034">
    <property type="entry name" value="HTHCRP"/>
</dbReference>
<dbReference type="InterPro" id="IPR036390">
    <property type="entry name" value="WH_DNA-bd_sf"/>
</dbReference>
<accession>A0A6N9T6I4</accession>
<feature type="domain" description="HTH crp-type" evidence="6">
    <location>
        <begin position="174"/>
        <end position="242"/>
    </location>
</feature>
<dbReference type="GO" id="GO:0005829">
    <property type="term" value="C:cytosol"/>
    <property type="evidence" value="ECO:0007669"/>
    <property type="project" value="TreeGrafter"/>
</dbReference>
<reference evidence="7 8" key="1">
    <citation type="submission" date="2020-01" db="EMBL/GenBank/DDBJ databases">
        <title>Jiella pacifica sp. nov.</title>
        <authorList>
            <person name="Xue Z."/>
            <person name="Zhu S."/>
            <person name="Chen J."/>
            <person name="Yang J."/>
        </authorList>
    </citation>
    <scope>NUCLEOTIDE SEQUENCE [LARGE SCALE GENOMIC DNA]</scope>
    <source>
        <strain evidence="7 8">40Bstr34</strain>
    </source>
</reference>
<evidence type="ECO:0000259" key="5">
    <source>
        <dbReference type="PROSITE" id="PS50042"/>
    </source>
</evidence>
<dbReference type="GO" id="GO:0003700">
    <property type="term" value="F:DNA-binding transcription factor activity"/>
    <property type="evidence" value="ECO:0007669"/>
    <property type="project" value="InterPro"/>
</dbReference>
<dbReference type="InterPro" id="IPR050397">
    <property type="entry name" value="Env_Response_Regulators"/>
</dbReference>
<keyword evidence="2" id="KW-0238">DNA-binding</keyword>
<dbReference type="InterPro" id="IPR018490">
    <property type="entry name" value="cNMP-bd_dom_sf"/>
</dbReference>
<dbReference type="PROSITE" id="PS50042">
    <property type="entry name" value="CNMP_BINDING_3"/>
    <property type="match status" value="1"/>
</dbReference>
<comment type="caution">
    <text evidence="7">The sequence shown here is derived from an EMBL/GenBank/DDBJ whole genome shotgun (WGS) entry which is preliminary data.</text>
</comment>
<dbReference type="InterPro" id="IPR018335">
    <property type="entry name" value="Tscrpt_reg_HTH_Crp-type_CS"/>
</dbReference>
<dbReference type="SMART" id="SM00419">
    <property type="entry name" value="HTH_CRP"/>
    <property type="match status" value="1"/>
</dbReference>
<dbReference type="GO" id="GO:0003677">
    <property type="term" value="F:DNA binding"/>
    <property type="evidence" value="ECO:0007669"/>
    <property type="project" value="UniProtKB-KW"/>
</dbReference>
<dbReference type="Proteomes" id="UP000469011">
    <property type="component" value="Unassembled WGS sequence"/>
</dbReference>
<gene>
    <name evidence="7" type="ORF">GTK09_21130</name>
</gene>
<dbReference type="PANTHER" id="PTHR24567:SF75">
    <property type="entry name" value="FUMARATE AND NITRATE REDUCTION REGULATORY PROTEIN"/>
    <property type="match status" value="1"/>
</dbReference>
<dbReference type="AlphaFoldDB" id="A0A6N9T6I4"/>
<dbReference type="SUPFAM" id="SSF51206">
    <property type="entry name" value="cAMP-binding domain-like"/>
    <property type="match status" value="1"/>
</dbReference>
<dbReference type="EMBL" id="JAAAMG010000022">
    <property type="protein sequence ID" value="NDW06921.1"/>
    <property type="molecule type" value="Genomic_DNA"/>
</dbReference>
<evidence type="ECO:0000256" key="3">
    <source>
        <dbReference type="ARBA" id="ARBA00023163"/>
    </source>
</evidence>
<dbReference type="InterPro" id="IPR036388">
    <property type="entry name" value="WH-like_DNA-bd_sf"/>
</dbReference>
<keyword evidence="1" id="KW-0805">Transcription regulation</keyword>
<dbReference type="RefSeq" id="WP_163465382.1">
    <property type="nucleotide sequence ID" value="NZ_JAAAMG010000022.1"/>
</dbReference>
<dbReference type="PANTHER" id="PTHR24567">
    <property type="entry name" value="CRP FAMILY TRANSCRIPTIONAL REGULATORY PROTEIN"/>
    <property type="match status" value="1"/>
</dbReference>
<feature type="region of interest" description="Disordered" evidence="4">
    <location>
        <begin position="1"/>
        <end position="24"/>
    </location>
</feature>
<feature type="domain" description="Cyclic nucleotide-binding" evidence="5">
    <location>
        <begin position="64"/>
        <end position="112"/>
    </location>
</feature>
<proteinExistence type="predicted"/>
<dbReference type="SUPFAM" id="SSF46785">
    <property type="entry name" value="Winged helix' DNA-binding domain"/>
    <property type="match status" value="1"/>
</dbReference>
<sequence length="250" mass="26821">MQSSAVARTAIGDSEAEYRPTSSKGRLSATSAAFGYAPSAATQPANERGGLAAGAALAGQVLRFDEGRAIYANGDTIRSFYKVMSGVVRTCLITSDGRRQIDGFHAEGEIFGLEAGGEHRLAAEAVTDCVVVAYRWSGLEAFDGSEGDTALTVFGFAMKCLKRSQAHALLLGRRSAAQKLAAFLLDWANRGTGECVDLAMTRQDIADYLGLTIETVSRTMSQFERDKLIALPSSRHVVLRNRYALQDLVD</sequence>
<evidence type="ECO:0000256" key="2">
    <source>
        <dbReference type="ARBA" id="ARBA00023125"/>
    </source>
</evidence>
<dbReference type="Pfam" id="PF13545">
    <property type="entry name" value="HTH_Crp_2"/>
    <property type="match status" value="1"/>
</dbReference>
<evidence type="ECO:0000313" key="8">
    <source>
        <dbReference type="Proteomes" id="UP000469011"/>
    </source>
</evidence>
<dbReference type="InterPro" id="IPR014710">
    <property type="entry name" value="RmlC-like_jellyroll"/>
</dbReference>
<dbReference type="CDD" id="cd00038">
    <property type="entry name" value="CAP_ED"/>
    <property type="match status" value="1"/>
</dbReference>
<dbReference type="PROSITE" id="PS00042">
    <property type="entry name" value="HTH_CRP_1"/>
    <property type="match status" value="1"/>
</dbReference>
<name>A0A6N9T6I4_9HYPH</name>
<dbReference type="InterPro" id="IPR012318">
    <property type="entry name" value="HTH_CRP"/>
</dbReference>
<dbReference type="CDD" id="cd00092">
    <property type="entry name" value="HTH_CRP"/>
    <property type="match status" value="1"/>
</dbReference>
<dbReference type="PROSITE" id="PS51063">
    <property type="entry name" value="HTH_CRP_2"/>
    <property type="match status" value="1"/>
</dbReference>